<dbReference type="HOGENOM" id="CLU_1060419_0_0_9"/>
<dbReference type="AlphaFoldDB" id="A0A0D1BTR7"/>
<dbReference type="Proteomes" id="UP000032250">
    <property type="component" value="Unassembled WGS sequence"/>
</dbReference>
<proteinExistence type="predicted"/>
<dbReference type="Gene3D" id="3.20.20.150">
    <property type="entry name" value="Divalent-metal-dependent TIM barrel enzymes"/>
    <property type="match status" value="1"/>
</dbReference>
<dbReference type="InterPro" id="IPR013022">
    <property type="entry name" value="Xyl_isomerase-like_TIM-brl"/>
</dbReference>
<dbReference type="RefSeq" id="WP_003483367.1">
    <property type="nucleotide sequence ID" value="NZ_JXSU01000008.1"/>
</dbReference>
<feature type="domain" description="Xylose isomerase-like TIM barrel" evidence="1">
    <location>
        <begin position="23"/>
        <end position="257"/>
    </location>
</feature>
<dbReference type="InterPro" id="IPR050312">
    <property type="entry name" value="IolE/XylAMocC-like"/>
</dbReference>
<keyword evidence="2" id="KW-0540">Nuclease</keyword>
<dbReference type="Pfam" id="PF01261">
    <property type="entry name" value="AP_endonuc_2"/>
    <property type="match status" value="1"/>
</dbReference>
<sequence>MEIGMSSACLYPKVPIEESISVMKSLGFNIGEIFLNTYSEYDENFIKILQEQKEKNNFLINSIHAFSSAFEPYLFDPYKRRQRDMLKIFKKVCRAGSLLEANYYTFHGMRRSNLLDLNMDHIIDVYNELNYIANEEGIKLAQENVAWCMSSNIDFLNILNEKCSSKLHYTLDIKQAFKIGKDPMEYINVMGNKIVNVHINDRDENNICLLPGKGNINLKKICCKLKEMGYNNVYTIEVYNDNYSSYSEIIDSKDFLQNILL</sequence>
<gene>
    <name evidence="2" type="ORF">N495_16735</name>
</gene>
<dbReference type="PANTHER" id="PTHR12110:SF21">
    <property type="entry name" value="XYLOSE ISOMERASE-LIKE TIM BARREL DOMAIN-CONTAINING PROTEIN"/>
    <property type="match status" value="1"/>
</dbReference>
<accession>A0A0D1BTR7</accession>
<dbReference type="SUPFAM" id="SSF51658">
    <property type="entry name" value="Xylose isomerase-like"/>
    <property type="match status" value="1"/>
</dbReference>
<comment type="caution">
    <text evidence="2">The sequence shown here is derived from an EMBL/GenBank/DDBJ whole genome shotgun (WGS) entry which is preliminary data.</text>
</comment>
<dbReference type="OrthoDB" id="148059at2"/>
<dbReference type="PATRIC" id="fig|1379739.3.peg.3747"/>
<keyword evidence="2" id="KW-0255">Endonuclease</keyword>
<dbReference type="InterPro" id="IPR036237">
    <property type="entry name" value="Xyl_isomerase-like_sf"/>
</dbReference>
<name>A0A0D1BTR7_CLOBO</name>
<dbReference type="PANTHER" id="PTHR12110">
    <property type="entry name" value="HYDROXYPYRUVATE ISOMERASE"/>
    <property type="match status" value="1"/>
</dbReference>
<reference evidence="2 3" key="1">
    <citation type="submission" date="2014-06" db="EMBL/GenBank/DDBJ databases">
        <title>Genome characterization of distinct group I Clostridium botulinum lineages.</title>
        <authorList>
            <person name="Giordani F."/>
            <person name="Anselmo A."/>
            <person name="Fillo S."/>
            <person name="Palozzi A.M."/>
            <person name="Fortunato A."/>
            <person name="Gentile B."/>
            <person name="Ciammaruconi A."/>
            <person name="Anniballi F."/>
            <person name="De Medici D."/>
            <person name="Lista F."/>
        </authorList>
    </citation>
    <scope>NUCLEOTIDE SEQUENCE [LARGE SCALE GENOMIC DNA]</scope>
    <source>
        <strain evidence="2 3">B2 450</strain>
    </source>
</reference>
<dbReference type="EMBL" id="JXSU01000008">
    <property type="protein sequence ID" value="KIS22126.1"/>
    <property type="molecule type" value="Genomic_DNA"/>
</dbReference>
<dbReference type="GO" id="GO:0004519">
    <property type="term" value="F:endonuclease activity"/>
    <property type="evidence" value="ECO:0007669"/>
    <property type="project" value="UniProtKB-KW"/>
</dbReference>
<protein>
    <submittedName>
        <fullName evidence="2">AP endonuclease</fullName>
    </submittedName>
</protein>
<organism evidence="2 3">
    <name type="scientific">Clostridium botulinum B2 450</name>
    <dbReference type="NCBI Taxonomy" id="1379739"/>
    <lineage>
        <taxon>Bacteria</taxon>
        <taxon>Bacillati</taxon>
        <taxon>Bacillota</taxon>
        <taxon>Clostridia</taxon>
        <taxon>Eubacteriales</taxon>
        <taxon>Clostridiaceae</taxon>
        <taxon>Clostridium</taxon>
    </lineage>
</organism>
<evidence type="ECO:0000313" key="3">
    <source>
        <dbReference type="Proteomes" id="UP000032250"/>
    </source>
</evidence>
<evidence type="ECO:0000313" key="2">
    <source>
        <dbReference type="EMBL" id="KIS22126.1"/>
    </source>
</evidence>
<keyword evidence="2" id="KW-0378">Hydrolase</keyword>
<evidence type="ECO:0000259" key="1">
    <source>
        <dbReference type="Pfam" id="PF01261"/>
    </source>
</evidence>